<name>A0AA51MSP5_9GAMM</name>
<keyword evidence="3" id="KW-1185">Reference proteome</keyword>
<evidence type="ECO:0000313" key="2">
    <source>
        <dbReference type="EMBL" id="WML87737.1"/>
    </source>
</evidence>
<dbReference type="AlphaFoldDB" id="A0AA51MSP5"/>
<gene>
    <name evidence="1" type="ORF">RCC75_19405</name>
    <name evidence="2" type="ORF">RCG00_05070</name>
</gene>
<proteinExistence type="predicted"/>
<dbReference type="Proteomes" id="UP001229862">
    <property type="component" value="Chromosome"/>
</dbReference>
<evidence type="ECO:0000313" key="3">
    <source>
        <dbReference type="Proteomes" id="UP001223336"/>
    </source>
</evidence>
<organism evidence="2">
    <name type="scientific">Thiothrix subterranea</name>
    <dbReference type="NCBI Taxonomy" id="2735563"/>
    <lineage>
        <taxon>Bacteria</taxon>
        <taxon>Pseudomonadati</taxon>
        <taxon>Pseudomonadota</taxon>
        <taxon>Gammaproteobacteria</taxon>
        <taxon>Thiotrichales</taxon>
        <taxon>Thiotrichaceae</taxon>
        <taxon>Thiothrix</taxon>
    </lineage>
</organism>
<reference evidence="2 3" key="1">
    <citation type="submission" date="2023-08" db="EMBL/GenBank/DDBJ databases">
        <title>New molecular markers tilS and rpoB for phylogenetic and monitoring studies of the genus Thiothrix biodiversity.</title>
        <authorList>
            <person name="Ravin N.V."/>
            <person name="Smolyakov D."/>
            <person name="Markov N.D."/>
            <person name="Beletsky A.V."/>
            <person name="Mardanov A.V."/>
            <person name="Rudenko T.S."/>
            <person name="Grabovich M.Y."/>
        </authorList>
    </citation>
    <scope>NUCLEOTIDE SEQUENCE</scope>
    <source>
        <strain evidence="2">DNT52</strain>
        <strain evidence="1 3">H33</strain>
    </source>
</reference>
<accession>A0AA51MSP5</accession>
<dbReference type="EMBL" id="CP133217">
    <property type="protein sequence ID" value="WML87737.1"/>
    <property type="molecule type" value="Genomic_DNA"/>
</dbReference>
<dbReference type="EMBL" id="JAVFKN010000037">
    <property type="protein sequence ID" value="MDQ5770704.1"/>
    <property type="molecule type" value="Genomic_DNA"/>
</dbReference>
<dbReference type="InterPro" id="IPR005368">
    <property type="entry name" value="UPF0175"/>
</dbReference>
<dbReference type="Pfam" id="PF03683">
    <property type="entry name" value="UPF0175"/>
    <property type="match status" value="1"/>
</dbReference>
<protein>
    <submittedName>
        <fullName evidence="2">UPF0175 family protein</fullName>
    </submittedName>
</protein>
<dbReference type="Proteomes" id="UP001223336">
    <property type="component" value="Unassembled WGS sequence"/>
</dbReference>
<sequence>MQITLEIPDHLLPSQQAAHLFKEGALSLGQSAKFAGMPYVLFIEYLSREGIPVVNYPPDELEEELLVAASPKPLTP</sequence>
<evidence type="ECO:0000313" key="1">
    <source>
        <dbReference type="EMBL" id="MDQ5770704.1"/>
    </source>
</evidence>
<dbReference type="RefSeq" id="WP_308136377.1">
    <property type="nucleotide sequence ID" value="NZ_CP133217.1"/>
</dbReference>